<feature type="region of interest" description="Disordered" evidence="1">
    <location>
        <begin position="1086"/>
        <end position="1126"/>
    </location>
</feature>
<feature type="region of interest" description="Disordered" evidence="1">
    <location>
        <begin position="1250"/>
        <end position="1286"/>
    </location>
</feature>
<gene>
    <name evidence="2" type="ORF">BN1204_027920</name>
</gene>
<feature type="region of interest" description="Disordered" evidence="1">
    <location>
        <begin position="772"/>
        <end position="848"/>
    </location>
</feature>
<feature type="region of interest" description="Disordered" evidence="1">
    <location>
        <begin position="245"/>
        <end position="303"/>
    </location>
</feature>
<dbReference type="PANTHER" id="PTHR46018">
    <property type="entry name" value="ZINC PHOSPHODIESTERASE ELAC PROTEIN 1"/>
    <property type="match status" value="1"/>
</dbReference>
<dbReference type="EMBL" id="LN714482">
    <property type="protein sequence ID" value="CEL66988.1"/>
    <property type="molecule type" value="Genomic_DNA"/>
</dbReference>
<organism evidence="2">
    <name type="scientific">Neospora caninum (strain Liverpool)</name>
    <dbReference type="NCBI Taxonomy" id="572307"/>
    <lineage>
        <taxon>Eukaryota</taxon>
        <taxon>Sar</taxon>
        <taxon>Alveolata</taxon>
        <taxon>Apicomplexa</taxon>
        <taxon>Conoidasida</taxon>
        <taxon>Coccidia</taxon>
        <taxon>Eucoccidiorida</taxon>
        <taxon>Eimeriorina</taxon>
        <taxon>Sarcocystidae</taxon>
        <taxon>Neospora</taxon>
    </lineage>
</organism>
<dbReference type="PANTHER" id="PTHR46018:SF2">
    <property type="entry name" value="ZINC PHOSPHODIESTERASE ELAC PROTEIN 1"/>
    <property type="match status" value="1"/>
</dbReference>
<feature type="region of interest" description="Disordered" evidence="1">
    <location>
        <begin position="118"/>
        <end position="147"/>
    </location>
</feature>
<evidence type="ECO:0000313" key="2">
    <source>
        <dbReference type="EMBL" id="CEL66988.1"/>
    </source>
</evidence>
<feature type="compositionally biased region" description="Low complexity" evidence="1">
    <location>
        <begin position="1103"/>
        <end position="1122"/>
    </location>
</feature>
<reference evidence="2" key="1">
    <citation type="journal article" date="2015" name="PLoS ONE">
        <title>Comprehensive Evaluation of Toxoplasma gondii VEG and Neospora caninum LIV Genomes with Tachyzoite Stage Transcriptome and Proteome Defines Novel Transcript Features.</title>
        <authorList>
            <person name="Ramaprasad A."/>
            <person name="Mourier T."/>
            <person name="Naeem R."/>
            <person name="Malas T.B."/>
            <person name="Moussa E."/>
            <person name="Panigrahi A."/>
            <person name="Vermont S.J."/>
            <person name="Otto T.D."/>
            <person name="Wastling J."/>
            <person name="Pain A."/>
        </authorList>
    </citation>
    <scope>NUCLEOTIDE SEQUENCE</scope>
    <source>
        <strain evidence="2">Liverpool</strain>
    </source>
</reference>
<feature type="compositionally biased region" description="Basic and acidic residues" evidence="1">
    <location>
        <begin position="820"/>
        <end position="831"/>
    </location>
</feature>
<name>A0A0F7UAY1_NEOCL</name>
<feature type="compositionally biased region" description="Basic and acidic residues" evidence="1">
    <location>
        <begin position="119"/>
        <end position="137"/>
    </location>
</feature>
<evidence type="ECO:0000256" key="1">
    <source>
        <dbReference type="SAM" id="MobiDB-lite"/>
    </source>
</evidence>
<feature type="region of interest" description="Disordered" evidence="1">
    <location>
        <begin position="502"/>
        <end position="534"/>
    </location>
</feature>
<dbReference type="Gene3D" id="3.60.15.10">
    <property type="entry name" value="Ribonuclease Z/Hydroxyacylglutathione hydrolase-like"/>
    <property type="match status" value="2"/>
</dbReference>
<dbReference type="GO" id="GO:0042781">
    <property type="term" value="F:3'-tRNA processing endoribonuclease activity"/>
    <property type="evidence" value="ECO:0007669"/>
    <property type="project" value="TreeGrafter"/>
</dbReference>
<feature type="region of interest" description="Disordered" evidence="1">
    <location>
        <begin position="704"/>
        <end position="732"/>
    </location>
</feature>
<accession>A0A0F7UAY1</accession>
<dbReference type="GO" id="GO:0005634">
    <property type="term" value="C:nucleus"/>
    <property type="evidence" value="ECO:0007669"/>
    <property type="project" value="TreeGrafter"/>
</dbReference>
<feature type="compositionally biased region" description="Polar residues" evidence="1">
    <location>
        <begin position="508"/>
        <end position="517"/>
    </location>
</feature>
<proteinExistence type="predicted"/>
<feature type="compositionally biased region" description="Polar residues" evidence="1">
    <location>
        <begin position="270"/>
        <end position="296"/>
    </location>
</feature>
<dbReference type="InterPro" id="IPR036866">
    <property type="entry name" value="RibonucZ/Hydroxyglut_hydro"/>
</dbReference>
<feature type="compositionally biased region" description="Basic and acidic residues" evidence="1">
    <location>
        <begin position="1086"/>
        <end position="1097"/>
    </location>
</feature>
<protein>
    <submittedName>
        <fullName evidence="2">Uncharacterized protein</fullName>
    </submittedName>
</protein>
<sequence length="1286" mass="138351">MCRCSVSAPPSPGGRQQLSSRDRLRGGGRRPLHATSFISVRRRTTFLTLFLEWRTWALLCLYLLGSGNGRFCTALFFRRGPGSSYHSFLFRSAPQEAQPSASVALRPQVSPRQWSFQLPEREERERKGGRAGFEERINPVPTRPSNTSKIHSIARRLLRLLLKDRLSSSGSLGFLTASLWAPTARYSGCGISPEEIGISISGTVRQNPPLLPVFSRPQNHCVHTRTVFHSPSSSCFAYCTSDGWRSGSHGGKRDGGKQDAKRGTVRDVTPLQSDYAQHGQARSRQQTGAPSITGSLLSLDRRPSESVRKLGPLCLDSAAGALPIHQARKTEEHANVDGNKNPAQKLQGGRTQGVRTPVASKTPRRKRRSLPGPKADAVGTAPTVETVEAAFADVVEAVQQSTHRLRSFDNPVERSASWTDERTQGGGVRSDGNEVGKMNPLSCHAESPVAQLSPGNTTAHEDRAQSIGLLPGLPFGLPPAVRAAVAKFKAAARDLLGLGIRKHEEQRGTQGSATTSARVDGEEPEAVEEKNKRTGTTGKSCVWFDVTKHRLMVDRHELMKELGETSKGSWTLRFLGTGAMQASVTRNTSAILFSRGDGVSWLFDCGGGASAAAFPPQPSSVVRPRLSPFLEKLASTSWMCRHLPSLSPEDASLSGPSARSMNSRKRRLRDLALQRKQADLERLVVQPSYTAALAIAAAAVADRAAPGEEPDANHQEDSQGTRPAAPVQSARKKRVSRIGKIFVTHLHGDHSLGIPSLLSQVAAGALLQREAAEGTGGGSKTHGSAKSAAGCGDTPGVPSPGGSDVVHPTAKGKTAPCADQKLEEGAGRDRPQAVNCRQGNVPSNDAGDGMPIVDIIGPEGLRNLLRAIFIGTHVRRCAPYRVHELKGVPCLHHGRRCSHATLPELPKVPFEAEGGSDLWPSPDGSYDVFNDGETKVLAVPIRHNVPTVGYVVEELGRTRRRLHAAALQPVVQRNLQALADWPALKDQPKAVYKLLSALQPGDSFTFPDGTRIDYDDAFEDEAHHLRKFCICVDTCDASLIAQFAKDCDLMIHESTLSESGGTPGSEVGVDGKDDLINEYLPYDAEKASTKPPKEQCKARPTHGSEAVGGCASAASGSTAEARTGSKRKWTALDEEAFARGHSTAAMAGEFAGRAGAQRLVLTHFSQRFKGDASLGSVALMKSVEREALNAMLNAERWVCQAASNDVSKEGRKECIPYNPGTVQKCTSHHGWPPRVLAAFDGMTLHIRRRRTGPAQGTAPSQEAARVRTVDTTDGEEAVDGQEIPKR</sequence>
<feature type="compositionally biased region" description="Basic and acidic residues" evidence="1">
    <location>
        <begin position="251"/>
        <end position="265"/>
    </location>
</feature>
<feature type="region of interest" description="Disordered" evidence="1">
    <location>
        <begin position="406"/>
        <end position="434"/>
    </location>
</feature>
<feature type="region of interest" description="Disordered" evidence="1">
    <location>
        <begin position="1"/>
        <end position="29"/>
    </location>
</feature>
<dbReference type="SUPFAM" id="SSF56281">
    <property type="entry name" value="Metallo-hydrolase/oxidoreductase"/>
    <property type="match status" value="1"/>
</dbReference>
<feature type="region of interest" description="Disordered" evidence="1">
    <location>
        <begin position="330"/>
        <end position="381"/>
    </location>
</feature>